<dbReference type="CDD" id="cd00063">
    <property type="entry name" value="FN3"/>
    <property type="match status" value="1"/>
</dbReference>
<sequence length="131" mass="14402">MADPVELTRPDPDLSVPQDVQLVATDCHTVYMSWDPPAQSYGRIAGYKIWILDDVKDEYITVHSGCSYNFTSLKPGRHVLASVRAELYPLSSMRLEYVGTFSTAAEVTTPQCEEGVDILCAGRNSGYHGTG</sequence>
<proteinExistence type="predicted"/>
<evidence type="ECO:0000313" key="3">
    <source>
        <dbReference type="Proteomes" id="UP000282613"/>
    </source>
</evidence>
<reference evidence="4" key="1">
    <citation type="submission" date="2017-02" db="UniProtKB">
        <authorList>
            <consortium name="WormBaseParasite"/>
        </authorList>
    </citation>
    <scope>IDENTIFICATION</scope>
</reference>
<dbReference type="SUPFAM" id="SSF49265">
    <property type="entry name" value="Fibronectin type III"/>
    <property type="match status" value="1"/>
</dbReference>
<feature type="domain" description="Fibronectin type-III" evidence="1">
    <location>
        <begin position="16"/>
        <end position="112"/>
    </location>
</feature>
<evidence type="ECO:0000313" key="2">
    <source>
        <dbReference type="EMBL" id="VDK44434.1"/>
    </source>
</evidence>
<dbReference type="PROSITE" id="PS50853">
    <property type="entry name" value="FN3"/>
    <property type="match status" value="1"/>
</dbReference>
<evidence type="ECO:0000313" key="4">
    <source>
        <dbReference type="WBParaSite" id="TASK_0000962701-mRNA-1"/>
    </source>
</evidence>
<keyword evidence="3" id="KW-1185">Reference proteome</keyword>
<dbReference type="AlphaFoldDB" id="A0A0R3WFI4"/>
<reference evidence="2 3" key="2">
    <citation type="submission" date="2018-11" db="EMBL/GenBank/DDBJ databases">
        <authorList>
            <consortium name="Pathogen Informatics"/>
        </authorList>
    </citation>
    <scope>NUCLEOTIDE SEQUENCE [LARGE SCALE GENOMIC DNA]</scope>
</reference>
<dbReference type="Pfam" id="PF00041">
    <property type="entry name" value="fn3"/>
    <property type="match status" value="1"/>
</dbReference>
<name>A0A0R3WFI4_TAEAS</name>
<dbReference type="InterPro" id="IPR013783">
    <property type="entry name" value="Ig-like_fold"/>
</dbReference>
<dbReference type="WBParaSite" id="TASK_0000962701-mRNA-1">
    <property type="protein sequence ID" value="TASK_0000962701-mRNA-1"/>
    <property type="gene ID" value="TASK_0000962701"/>
</dbReference>
<protein>
    <submittedName>
        <fullName evidence="4">Fibronectin type-III domain-containing protein</fullName>
    </submittedName>
</protein>
<dbReference type="EMBL" id="UYRS01019293">
    <property type="protein sequence ID" value="VDK44434.1"/>
    <property type="molecule type" value="Genomic_DNA"/>
</dbReference>
<accession>A0A0R3WFI4</accession>
<gene>
    <name evidence="2" type="ORF">TASK_LOCUS9628</name>
</gene>
<dbReference type="Gene3D" id="2.60.40.10">
    <property type="entry name" value="Immunoglobulins"/>
    <property type="match status" value="1"/>
</dbReference>
<dbReference type="Proteomes" id="UP000282613">
    <property type="component" value="Unassembled WGS sequence"/>
</dbReference>
<organism evidence="4">
    <name type="scientific">Taenia asiatica</name>
    <name type="common">Asian tapeworm</name>
    <dbReference type="NCBI Taxonomy" id="60517"/>
    <lineage>
        <taxon>Eukaryota</taxon>
        <taxon>Metazoa</taxon>
        <taxon>Spiralia</taxon>
        <taxon>Lophotrochozoa</taxon>
        <taxon>Platyhelminthes</taxon>
        <taxon>Cestoda</taxon>
        <taxon>Eucestoda</taxon>
        <taxon>Cyclophyllidea</taxon>
        <taxon>Taeniidae</taxon>
        <taxon>Taenia</taxon>
    </lineage>
</organism>
<evidence type="ECO:0000259" key="1">
    <source>
        <dbReference type="PROSITE" id="PS50853"/>
    </source>
</evidence>
<dbReference type="InterPro" id="IPR003961">
    <property type="entry name" value="FN3_dom"/>
</dbReference>
<dbReference type="InterPro" id="IPR036116">
    <property type="entry name" value="FN3_sf"/>
</dbReference>
<dbReference type="OrthoDB" id="10530768at2759"/>